<protein>
    <submittedName>
        <fullName evidence="1">Uncharacterized protein</fullName>
    </submittedName>
</protein>
<reference evidence="1 2" key="1">
    <citation type="journal article" date="2008" name="PLoS Genet.">
        <title>Complete genome sequence of the N2-fixing broad host range endophyte Klebsiella pneumoniae 342 and virulence predictions verified in mice.</title>
        <authorList>
            <person name="Fouts D.E."/>
            <person name="Tyler H.L."/>
            <person name="DeBoy R.T."/>
            <person name="Daugherty S."/>
            <person name="Ren Q."/>
            <person name="Badger J.H."/>
            <person name="Durkin A.S."/>
            <person name="Huot H."/>
            <person name="Shrivastava S."/>
            <person name="Kothari S."/>
            <person name="Dodson R.J."/>
            <person name="Mohamoud Y."/>
            <person name="Khouri H."/>
            <person name="Roesch L.F."/>
            <person name="Krogfelt K.A."/>
            <person name="Struve C."/>
            <person name="Triplett E.W."/>
            <person name="Methe B.A."/>
        </authorList>
    </citation>
    <scope>NUCLEOTIDE SEQUENCE [LARGE SCALE GENOMIC DNA]</scope>
    <source>
        <strain evidence="1 2">342</strain>
    </source>
</reference>
<name>B5XSC8_KLEV3</name>
<dbReference type="AlphaFoldDB" id="B5XSC8"/>
<dbReference type="EMBL" id="CP000964">
    <property type="protein sequence ID" value="ACI08289.1"/>
    <property type="molecule type" value="Genomic_DNA"/>
</dbReference>
<evidence type="ECO:0000313" key="2">
    <source>
        <dbReference type="Proteomes" id="UP000001734"/>
    </source>
</evidence>
<evidence type="ECO:0000313" key="1">
    <source>
        <dbReference type="EMBL" id="ACI08289.1"/>
    </source>
</evidence>
<proteinExistence type="predicted"/>
<dbReference type="BioCyc" id="KPNE507522:GI0B-3288-MONOMER"/>
<sequence>MGREIHHSLIIASQCCGAISQAQQMSFVNKKKNDFHFQSNFFYFAQSLSDDTEY</sequence>
<dbReference type="HOGENOM" id="CLU_3062531_0_0_6"/>
<dbReference type="KEGG" id="kpe:KPK_3303"/>
<dbReference type="Proteomes" id="UP000001734">
    <property type="component" value="Chromosome"/>
</dbReference>
<gene>
    <name evidence="1" type="ordered locus">KPK_3303</name>
</gene>
<accession>B5XSC8</accession>
<organism evidence="1 2">
    <name type="scientific">Klebsiella variicola (strain 342)</name>
    <name type="common">Klebsiella pneumoniae</name>
    <dbReference type="NCBI Taxonomy" id="507522"/>
    <lineage>
        <taxon>Bacteria</taxon>
        <taxon>Pseudomonadati</taxon>
        <taxon>Pseudomonadota</taxon>
        <taxon>Gammaproteobacteria</taxon>
        <taxon>Enterobacterales</taxon>
        <taxon>Enterobacteriaceae</taxon>
        <taxon>Klebsiella/Raoultella group</taxon>
        <taxon>Klebsiella</taxon>
        <taxon>Klebsiella pneumoniae complex</taxon>
    </lineage>
</organism>